<dbReference type="Proteomes" id="UP001372834">
    <property type="component" value="Unassembled WGS sequence"/>
</dbReference>
<accession>A0AAN8XQG4</accession>
<sequence length="59" mass="6639">TSNDRGVKIGKDYPLGVFKFQIPVKIWVLKKDNASVKIQENNVKSRQVSNSKGYIPFTG</sequence>
<proteinExistence type="predicted"/>
<protein>
    <submittedName>
        <fullName evidence="1">Uncharacterized protein</fullName>
    </submittedName>
</protein>
<feature type="non-terminal residue" evidence="1">
    <location>
        <position position="59"/>
    </location>
</feature>
<reference evidence="1 2" key="1">
    <citation type="submission" date="2023-10" db="EMBL/GenBank/DDBJ databases">
        <title>Genomes of two closely related lineages of the louse Polyplax serrata with different host specificities.</title>
        <authorList>
            <person name="Martinu J."/>
            <person name="Tarabai H."/>
            <person name="Stefka J."/>
            <person name="Hypsa V."/>
        </authorList>
    </citation>
    <scope>NUCLEOTIDE SEQUENCE [LARGE SCALE GENOMIC DNA]</scope>
    <source>
        <strain evidence="1">HR10_N</strain>
    </source>
</reference>
<name>A0AAN8XQG4_POLSC</name>
<feature type="non-terminal residue" evidence="1">
    <location>
        <position position="1"/>
    </location>
</feature>
<evidence type="ECO:0000313" key="1">
    <source>
        <dbReference type="EMBL" id="KAK6644201.1"/>
    </source>
</evidence>
<organism evidence="1 2">
    <name type="scientific">Polyplax serrata</name>
    <name type="common">Common mouse louse</name>
    <dbReference type="NCBI Taxonomy" id="468196"/>
    <lineage>
        <taxon>Eukaryota</taxon>
        <taxon>Metazoa</taxon>
        <taxon>Ecdysozoa</taxon>
        <taxon>Arthropoda</taxon>
        <taxon>Hexapoda</taxon>
        <taxon>Insecta</taxon>
        <taxon>Pterygota</taxon>
        <taxon>Neoptera</taxon>
        <taxon>Paraneoptera</taxon>
        <taxon>Psocodea</taxon>
        <taxon>Troctomorpha</taxon>
        <taxon>Phthiraptera</taxon>
        <taxon>Anoplura</taxon>
        <taxon>Polyplacidae</taxon>
        <taxon>Polyplax</taxon>
    </lineage>
</organism>
<gene>
    <name evidence="1" type="ORF">RUM43_000468</name>
</gene>
<evidence type="ECO:0000313" key="2">
    <source>
        <dbReference type="Proteomes" id="UP001372834"/>
    </source>
</evidence>
<comment type="caution">
    <text evidence="1">The sequence shown here is derived from an EMBL/GenBank/DDBJ whole genome shotgun (WGS) entry which is preliminary data.</text>
</comment>
<dbReference type="AlphaFoldDB" id="A0AAN8XQG4"/>
<dbReference type="EMBL" id="JAWJWE010000001">
    <property type="protein sequence ID" value="KAK6644201.1"/>
    <property type="molecule type" value="Genomic_DNA"/>
</dbReference>